<dbReference type="SMART" id="SM00490">
    <property type="entry name" value="HELICc"/>
    <property type="match status" value="1"/>
</dbReference>
<comment type="caution">
    <text evidence="11">The sequence shown here is derived from an EMBL/GenBank/DDBJ whole genome shotgun (WGS) entry which is preliminary data.</text>
</comment>
<evidence type="ECO:0000259" key="9">
    <source>
        <dbReference type="PROSITE" id="PS51192"/>
    </source>
</evidence>
<dbReference type="GO" id="GO:0003676">
    <property type="term" value="F:nucleic acid binding"/>
    <property type="evidence" value="ECO:0007669"/>
    <property type="project" value="InterPro"/>
</dbReference>
<feature type="region of interest" description="Disordered" evidence="8">
    <location>
        <begin position="57"/>
        <end position="92"/>
    </location>
</feature>
<dbReference type="InterPro" id="IPR014001">
    <property type="entry name" value="Helicase_ATP-bd"/>
</dbReference>
<feature type="compositionally biased region" description="Low complexity" evidence="8">
    <location>
        <begin position="59"/>
        <end position="79"/>
    </location>
</feature>
<feature type="compositionally biased region" description="Basic residues" evidence="8">
    <location>
        <begin position="80"/>
        <end position="91"/>
    </location>
</feature>
<accession>A0A2T0ADK1</accession>
<dbReference type="GO" id="GO:0000724">
    <property type="term" value="P:double-strand break repair via homologous recombination"/>
    <property type="evidence" value="ECO:0007669"/>
    <property type="project" value="TreeGrafter"/>
</dbReference>
<dbReference type="InterPro" id="IPR011545">
    <property type="entry name" value="DEAD/DEAH_box_helicase_dom"/>
</dbReference>
<dbReference type="FunFam" id="3.40.50.300:FF:001389">
    <property type="entry name" value="ATP-dependent DNA helicase RecQ"/>
    <property type="match status" value="1"/>
</dbReference>
<dbReference type="GO" id="GO:0005524">
    <property type="term" value="F:ATP binding"/>
    <property type="evidence" value="ECO:0007669"/>
    <property type="project" value="UniProtKB-KW"/>
</dbReference>
<evidence type="ECO:0000256" key="7">
    <source>
        <dbReference type="RuleBase" id="RU364117"/>
    </source>
</evidence>
<dbReference type="EMBL" id="LCTV02000003">
    <property type="protein sequence ID" value="PRQ76081.1"/>
    <property type="molecule type" value="Genomic_DNA"/>
</dbReference>
<comment type="subcellular location">
    <subcellularLocation>
        <location evidence="7">Nucleus</location>
    </subcellularLocation>
</comment>
<comment type="catalytic activity">
    <reaction evidence="7">
        <text>ATP + H2O = ADP + phosphate + H(+)</text>
        <dbReference type="Rhea" id="RHEA:13065"/>
        <dbReference type="ChEBI" id="CHEBI:15377"/>
        <dbReference type="ChEBI" id="CHEBI:15378"/>
        <dbReference type="ChEBI" id="CHEBI:30616"/>
        <dbReference type="ChEBI" id="CHEBI:43474"/>
        <dbReference type="ChEBI" id="CHEBI:456216"/>
    </reaction>
</comment>
<evidence type="ECO:0000256" key="8">
    <source>
        <dbReference type="SAM" id="MobiDB-lite"/>
    </source>
</evidence>
<feature type="compositionally biased region" description="Low complexity" evidence="8">
    <location>
        <begin position="779"/>
        <end position="803"/>
    </location>
</feature>
<dbReference type="Pfam" id="PF00271">
    <property type="entry name" value="Helicase_C"/>
    <property type="match status" value="1"/>
</dbReference>
<evidence type="ECO:0000256" key="4">
    <source>
        <dbReference type="ARBA" id="ARBA00022806"/>
    </source>
</evidence>
<keyword evidence="7" id="KW-0539">Nucleus</keyword>
<dbReference type="PANTHER" id="PTHR13710:SF120">
    <property type="entry name" value="BIFUNCTIONAL 3'-5' EXONUCLEASE_ATP-DEPENDENT HELICASE WRN"/>
    <property type="match status" value="1"/>
</dbReference>
<keyword evidence="2 7" id="KW-0547">Nucleotide-binding</keyword>
<evidence type="ECO:0000256" key="2">
    <source>
        <dbReference type="ARBA" id="ARBA00022741"/>
    </source>
</evidence>
<feature type="domain" description="Helicase ATP-binding" evidence="9">
    <location>
        <begin position="120"/>
        <end position="288"/>
    </location>
</feature>
<dbReference type="InterPro" id="IPR004589">
    <property type="entry name" value="DNA_helicase_ATP-dep_RecQ"/>
</dbReference>
<feature type="region of interest" description="Disordered" evidence="8">
    <location>
        <begin position="757"/>
        <end position="803"/>
    </location>
</feature>
<dbReference type="InterPro" id="IPR036388">
    <property type="entry name" value="WH-like_DNA-bd_sf"/>
</dbReference>
<dbReference type="Proteomes" id="UP000239560">
    <property type="component" value="Unassembled WGS sequence"/>
</dbReference>
<keyword evidence="4 7" id="KW-0347">Helicase</keyword>
<dbReference type="GO" id="GO:0016787">
    <property type="term" value="F:hydrolase activity"/>
    <property type="evidence" value="ECO:0007669"/>
    <property type="project" value="UniProtKB-KW"/>
</dbReference>
<comment type="catalytic activity">
    <reaction evidence="6 7">
        <text>Couples ATP hydrolysis with the unwinding of duplex DNA by translocating in the 3'-5' direction.</text>
        <dbReference type="EC" id="5.6.2.4"/>
    </reaction>
</comment>
<dbReference type="GO" id="GO:0005634">
    <property type="term" value="C:nucleus"/>
    <property type="evidence" value="ECO:0007669"/>
    <property type="project" value="UniProtKB-SubCell"/>
</dbReference>
<name>A0A2T0ADK1_RHOTO</name>
<protein>
    <recommendedName>
        <fullName evidence="7">ATP-dependent DNA helicase</fullName>
        <ecNumber evidence="7">5.6.2.4</ecNumber>
    </recommendedName>
</protein>
<dbReference type="GO" id="GO:0005694">
    <property type="term" value="C:chromosome"/>
    <property type="evidence" value="ECO:0007669"/>
    <property type="project" value="TreeGrafter"/>
</dbReference>
<feature type="compositionally biased region" description="Basic and acidic residues" evidence="8">
    <location>
        <begin position="765"/>
        <end position="778"/>
    </location>
</feature>
<dbReference type="InterPro" id="IPR001650">
    <property type="entry name" value="Helicase_C-like"/>
</dbReference>
<keyword evidence="3 7" id="KW-0378">Hydrolase</keyword>
<dbReference type="Pfam" id="PF00270">
    <property type="entry name" value="DEAD"/>
    <property type="match status" value="1"/>
</dbReference>
<evidence type="ECO:0000256" key="5">
    <source>
        <dbReference type="ARBA" id="ARBA00022840"/>
    </source>
</evidence>
<dbReference type="InterPro" id="IPR032284">
    <property type="entry name" value="RecQ_Zn-bd"/>
</dbReference>
<dbReference type="InterPro" id="IPR027417">
    <property type="entry name" value="P-loop_NTPase"/>
</dbReference>
<dbReference type="SUPFAM" id="SSF52540">
    <property type="entry name" value="P-loop containing nucleoside triphosphate hydrolases"/>
    <property type="match status" value="1"/>
</dbReference>
<reference evidence="11 12" key="1">
    <citation type="journal article" date="2018" name="Elife">
        <title>Functional genomics of lipid metabolism in the oleaginous yeast Rhodosporidium toruloides.</title>
        <authorList>
            <person name="Coradetti S.T."/>
            <person name="Pinel D."/>
            <person name="Geiselman G."/>
            <person name="Ito M."/>
            <person name="Mondo S."/>
            <person name="Reilly M.C."/>
            <person name="Cheng Y.F."/>
            <person name="Bauer S."/>
            <person name="Grigoriev I."/>
            <person name="Gladden J.M."/>
            <person name="Simmons B.A."/>
            <person name="Brem R."/>
            <person name="Arkin A.P."/>
            <person name="Skerker J.M."/>
        </authorList>
    </citation>
    <scope>NUCLEOTIDE SEQUENCE [LARGE SCALE GENOMIC DNA]</scope>
    <source>
        <strain evidence="11 12">NBRC 0880</strain>
    </source>
</reference>
<evidence type="ECO:0000256" key="1">
    <source>
        <dbReference type="ARBA" id="ARBA00005446"/>
    </source>
</evidence>
<dbReference type="GO" id="GO:0009378">
    <property type="term" value="F:four-way junction helicase activity"/>
    <property type="evidence" value="ECO:0007669"/>
    <property type="project" value="TreeGrafter"/>
</dbReference>
<evidence type="ECO:0000259" key="10">
    <source>
        <dbReference type="PROSITE" id="PS51194"/>
    </source>
</evidence>
<comment type="similarity">
    <text evidence="1 7">Belongs to the helicase family. RecQ subfamily.</text>
</comment>
<evidence type="ECO:0000256" key="3">
    <source>
        <dbReference type="ARBA" id="ARBA00022801"/>
    </source>
</evidence>
<dbReference type="EC" id="5.6.2.4" evidence="7"/>
<organism evidence="11 12">
    <name type="scientific">Rhodotorula toruloides</name>
    <name type="common">Yeast</name>
    <name type="synonym">Rhodosporidium toruloides</name>
    <dbReference type="NCBI Taxonomy" id="5286"/>
    <lineage>
        <taxon>Eukaryota</taxon>
        <taxon>Fungi</taxon>
        <taxon>Dikarya</taxon>
        <taxon>Basidiomycota</taxon>
        <taxon>Pucciniomycotina</taxon>
        <taxon>Microbotryomycetes</taxon>
        <taxon>Sporidiobolales</taxon>
        <taxon>Sporidiobolaceae</taxon>
        <taxon>Rhodotorula</taxon>
    </lineage>
</organism>
<dbReference type="AlphaFoldDB" id="A0A2T0ADK1"/>
<proteinExistence type="inferred from homology"/>
<dbReference type="Gene3D" id="1.10.10.10">
    <property type="entry name" value="Winged helix-like DNA-binding domain superfamily/Winged helix DNA-binding domain"/>
    <property type="match status" value="1"/>
</dbReference>
<sequence length="803" mass="88549">MPRLVLSPARSRSFWPSLSFSVPTRLFSALADLPPRRLPWRAPGPGRGIQAIQALHSCSPKPSTQSAPSASSPPHSASFKSKHAQAHRTTRRPAMEVAYAQLKRYWGFPSFRGVQAEVIQRLVVESENALCIMPTGGGKSLVFQVPALCFDGLTLVISPLIALSKDQVDNLKKRGVPAAALDSSLTTEESSEVRKQLREGTLKILYVAPERLNNEMFVSMISEQKISLLAVDESHCVSEWGPSFRAEYLKVSRFAKEIAAERVLCLTATATPSVITDICDSTNGFDIDREKGVFSTGTFRPNLSISIKPCANFKAKFAVLVPALKSRGDGAAIVYVTTQKQAEEVAQELHDLHGIEARPYHAGLKADDRKTIQYWFIGGNGVVVATIAFGMGIDKANIRMVAHFQLPKTLENYSQEIGRAGRDGLPSLCLMVPSASDMPILESFARANTPSLRSIRTWLDAFFISPLDDDGTISADHYKMSNAFDIGRNTLSLLFTILELQYGLIRATTPFYSTYTIKPLENNPSAFPNILNDRSPEAAALQKHWKQWRIWHTIDVVGTAEAEGIERSKLVRQISRWEMNGWCEVKVAGVRMRYNIEKPLPELDEDIEELANAIFKQLHEREEADVKRLRTVAEFVKGGQCYAHLLACYFGDDKAVPEKGCGICSFCKTRQAIPFQPKYDTAFSEKQVRFVLGVCGVRDDPRFLARLAFGVSSPRSTQLGLSKHEIFGCCETADFNKLLERFEAECEEQGYRNRAVLAPPKANARSKEGEADGKEASGAKKAPAKRAASGGAKAGGAAKKAKK</sequence>
<dbReference type="GO" id="GO:0043138">
    <property type="term" value="F:3'-5' DNA helicase activity"/>
    <property type="evidence" value="ECO:0007669"/>
    <property type="project" value="UniProtKB-EC"/>
</dbReference>
<evidence type="ECO:0000313" key="12">
    <source>
        <dbReference type="Proteomes" id="UP000239560"/>
    </source>
</evidence>
<keyword evidence="5 7" id="KW-0067">ATP-binding</keyword>
<dbReference type="Pfam" id="PF16124">
    <property type="entry name" value="RecQ_Zn_bind"/>
    <property type="match status" value="1"/>
</dbReference>
<dbReference type="PROSITE" id="PS51192">
    <property type="entry name" value="HELICASE_ATP_BIND_1"/>
    <property type="match status" value="1"/>
</dbReference>
<dbReference type="OrthoDB" id="2507344at2759"/>
<gene>
    <name evidence="11" type="ORF">AAT19DRAFT_13103</name>
</gene>
<evidence type="ECO:0000256" key="6">
    <source>
        <dbReference type="ARBA" id="ARBA00034617"/>
    </source>
</evidence>
<dbReference type="GO" id="GO:0005737">
    <property type="term" value="C:cytoplasm"/>
    <property type="evidence" value="ECO:0007669"/>
    <property type="project" value="TreeGrafter"/>
</dbReference>
<dbReference type="CDD" id="cd17920">
    <property type="entry name" value="DEXHc_RecQ"/>
    <property type="match status" value="1"/>
</dbReference>
<evidence type="ECO:0000313" key="11">
    <source>
        <dbReference type="EMBL" id="PRQ76081.1"/>
    </source>
</evidence>
<dbReference type="PANTHER" id="PTHR13710">
    <property type="entry name" value="DNA HELICASE RECQ FAMILY MEMBER"/>
    <property type="match status" value="1"/>
</dbReference>
<dbReference type="PROSITE" id="PS51194">
    <property type="entry name" value="HELICASE_CTER"/>
    <property type="match status" value="1"/>
</dbReference>
<feature type="domain" description="Helicase C-terminal" evidence="10">
    <location>
        <begin position="316"/>
        <end position="463"/>
    </location>
</feature>
<dbReference type="SMART" id="SM00487">
    <property type="entry name" value="DEXDc"/>
    <property type="match status" value="1"/>
</dbReference>
<dbReference type="NCBIfam" id="TIGR00614">
    <property type="entry name" value="recQ_fam"/>
    <property type="match status" value="1"/>
</dbReference>
<dbReference type="Gene3D" id="3.40.50.300">
    <property type="entry name" value="P-loop containing nucleotide triphosphate hydrolases"/>
    <property type="match status" value="2"/>
</dbReference>